<dbReference type="InterPro" id="IPR008271">
    <property type="entry name" value="Ser/Thr_kinase_AS"/>
</dbReference>
<dbReference type="EMBL" id="EQ974074">
    <property type="protein sequence ID" value="EEF34361.1"/>
    <property type="molecule type" value="Genomic_DNA"/>
</dbReference>
<dbReference type="Proteomes" id="UP000008311">
    <property type="component" value="Unassembled WGS sequence"/>
</dbReference>
<evidence type="ECO:0000256" key="3">
    <source>
        <dbReference type="ARBA" id="ARBA00047558"/>
    </source>
</evidence>
<evidence type="ECO:0000313" key="6">
    <source>
        <dbReference type="EMBL" id="EEF34361.1"/>
    </source>
</evidence>
<evidence type="ECO:0000313" key="7">
    <source>
        <dbReference type="Proteomes" id="UP000008311"/>
    </source>
</evidence>
<dbReference type="PANTHER" id="PTHR27005">
    <property type="entry name" value="WALL-ASSOCIATED RECEPTOR KINASE-LIKE 21"/>
    <property type="match status" value="1"/>
</dbReference>
<dbReference type="AlphaFoldDB" id="B9SPX4"/>
<evidence type="ECO:0000256" key="2">
    <source>
        <dbReference type="ARBA" id="ARBA00022840"/>
    </source>
</evidence>
<dbReference type="PROSITE" id="PS50011">
    <property type="entry name" value="PROTEIN_KINASE_DOM"/>
    <property type="match status" value="1"/>
</dbReference>
<comment type="catalytic activity">
    <reaction evidence="4">
        <text>L-threonyl-[protein] + ATP = O-phospho-L-threonyl-[protein] + ADP + H(+)</text>
        <dbReference type="Rhea" id="RHEA:46608"/>
        <dbReference type="Rhea" id="RHEA-COMP:11060"/>
        <dbReference type="Rhea" id="RHEA-COMP:11605"/>
        <dbReference type="ChEBI" id="CHEBI:15378"/>
        <dbReference type="ChEBI" id="CHEBI:30013"/>
        <dbReference type="ChEBI" id="CHEBI:30616"/>
        <dbReference type="ChEBI" id="CHEBI:61977"/>
        <dbReference type="ChEBI" id="CHEBI:456216"/>
    </reaction>
</comment>
<keyword evidence="7" id="KW-1185">Reference proteome</keyword>
<protein>
    <submittedName>
        <fullName evidence="6">Wall-associated kinase, putative</fullName>
    </submittedName>
</protein>
<dbReference type="InterPro" id="IPR045274">
    <property type="entry name" value="WAK-like"/>
</dbReference>
<dbReference type="PROSITE" id="PS00108">
    <property type="entry name" value="PROTEIN_KINASE_ST"/>
    <property type="match status" value="1"/>
</dbReference>
<gene>
    <name evidence="6" type="ORF">RCOM_1102280</name>
</gene>
<dbReference type="InParanoid" id="B9SPX4"/>
<dbReference type="GO" id="GO:0005886">
    <property type="term" value="C:plasma membrane"/>
    <property type="evidence" value="ECO:0000318"/>
    <property type="project" value="GO_Central"/>
</dbReference>
<evidence type="ECO:0000259" key="5">
    <source>
        <dbReference type="PROSITE" id="PS50011"/>
    </source>
</evidence>
<dbReference type="GO" id="GO:0004672">
    <property type="term" value="F:protein kinase activity"/>
    <property type="evidence" value="ECO:0007669"/>
    <property type="project" value="InterPro"/>
</dbReference>
<keyword evidence="6" id="KW-0418">Kinase</keyword>
<sequence>MVATCYSKDFLNMIKALSSKGGQGTVYKGILPDNQIAAVKKDVVKLLDCCLETRVPLLVYEFVRNGTLYEHIHDYGSLGRTWIPWETCLKIATEVAEALSYMHSPASTPIIHRDIKSANVLLDENLTAQVSDFGASKLIPLDTSELTTLVQGTLGYLDPEYMHSSQLTEKSDVYSFGGCACGLLTTKKAISFARREEERIWLFLDGKLLNEENTDQLKAVAMLATSCLSVRGEERPAMKDVAIELQGLCSVEKHPWENQDSCAETEDESLHAKPSVSFPNGTSNTVTTEFDSILKSVAFEIGTGR</sequence>
<accession>B9SPX4</accession>
<keyword evidence="6" id="KW-0808">Transferase</keyword>
<dbReference type="SMART" id="SM00220">
    <property type="entry name" value="S_TKc"/>
    <property type="match status" value="1"/>
</dbReference>
<feature type="domain" description="Protein kinase" evidence="5">
    <location>
        <begin position="1"/>
        <end position="257"/>
    </location>
</feature>
<dbReference type="eggNOG" id="ENOG502QQPF">
    <property type="taxonomic scope" value="Eukaryota"/>
</dbReference>
<comment type="catalytic activity">
    <reaction evidence="3">
        <text>L-seryl-[protein] + ATP = O-phospho-L-seryl-[protein] + ADP + H(+)</text>
        <dbReference type="Rhea" id="RHEA:17989"/>
        <dbReference type="Rhea" id="RHEA-COMP:9863"/>
        <dbReference type="Rhea" id="RHEA-COMP:11604"/>
        <dbReference type="ChEBI" id="CHEBI:15378"/>
        <dbReference type="ChEBI" id="CHEBI:29999"/>
        <dbReference type="ChEBI" id="CHEBI:30616"/>
        <dbReference type="ChEBI" id="CHEBI:83421"/>
        <dbReference type="ChEBI" id="CHEBI:456216"/>
    </reaction>
</comment>
<organism evidence="6 7">
    <name type="scientific">Ricinus communis</name>
    <name type="common">Castor bean</name>
    <dbReference type="NCBI Taxonomy" id="3988"/>
    <lineage>
        <taxon>Eukaryota</taxon>
        <taxon>Viridiplantae</taxon>
        <taxon>Streptophyta</taxon>
        <taxon>Embryophyta</taxon>
        <taxon>Tracheophyta</taxon>
        <taxon>Spermatophyta</taxon>
        <taxon>Magnoliopsida</taxon>
        <taxon>eudicotyledons</taxon>
        <taxon>Gunneridae</taxon>
        <taxon>Pentapetalae</taxon>
        <taxon>rosids</taxon>
        <taxon>fabids</taxon>
        <taxon>Malpighiales</taxon>
        <taxon>Euphorbiaceae</taxon>
        <taxon>Acalyphoideae</taxon>
        <taxon>Acalypheae</taxon>
        <taxon>Ricinus</taxon>
    </lineage>
</organism>
<keyword evidence="2" id="KW-0067">ATP-binding</keyword>
<dbReference type="InterPro" id="IPR011009">
    <property type="entry name" value="Kinase-like_dom_sf"/>
</dbReference>
<proteinExistence type="predicted"/>
<keyword evidence="1" id="KW-0547">Nucleotide-binding</keyword>
<dbReference type="GO" id="GO:0005524">
    <property type="term" value="F:ATP binding"/>
    <property type="evidence" value="ECO:0007669"/>
    <property type="project" value="UniProtKB-KW"/>
</dbReference>
<dbReference type="STRING" id="3988.B9SPX4"/>
<name>B9SPX4_RICCO</name>
<dbReference type="Gene3D" id="1.10.510.10">
    <property type="entry name" value="Transferase(Phosphotransferase) domain 1"/>
    <property type="match status" value="1"/>
</dbReference>
<dbReference type="FunFam" id="1.10.510.10:FF:000084">
    <property type="entry name" value="Wall-associated receptor kinase 2"/>
    <property type="match status" value="1"/>
</dbReference>
<dbReference type="PANTHER" id="PTHR27005:SF511">
    <property type="entry name" value="WALL-ASSOCIATED RECEPTOR KINASE 1-RELATED"/>
    <property type="match status" value="1"/>
</dbReference>
<evidence type="ECO:0000256" key="1">
    <source>
        <dbReference type="ARBA" id="ARBA00022741"/>
    </source>
</evidence>
<reference evidence="7" key="1">
    <citation type="journal article" date="2010" name="Nat. Biotechnol.">
        <title>Draft genome sequence of the oilseed species Ricinus communis.</title>
        <authorList>
            <person name="Chan A.P."/>
            <person name="Crabtree J."/>
            <person name="Zhao Q."/>
            <person name="Lorenzi H."/>
            <person name="Orvis J."/>
            <person name="Puiu D."/>
            <person name="Melake-Berhan A."/>
            <person name="Jones K.M."/>
            <person name="Redman J."/>
            <person name="Chen G."/>
            <person name="Cahoon E.B."/>
            <person name="Gedil M."/>
            <person name="Stanke M."/>
            <person name="Haas B.J."/>
            <person name="Wortman J.R."/>
            <person name="Fraser-Liggett C.M."/>
            <person name="Ravel J."/>
            <person name="Rabinowicz P.D."/>
        </authorList>
    </citation>
    <scope>NUCLEOTIDE SEQUENCE [LARGE SCALE GENOMIC DNA]</scope>
    <source>
        <strain evidence="7">cv. Hale</strain>
    </source>
</reference>
<dbReference type="InterPro" id="IPR001245">
    <property type="entry name" value="Ser-Thr/Tyr_kinase_cat_dom"/>
</dbReference>
<evidence type="ECO:0000256" key="4">
    <source>
        <dbReference type="ARBA" id="ARBA00047951"/>
    </source>
</evidence>
<dbReference type="InterPro" id="IPR000719">
    <property type="entry name" value="Prot_kinase_dom"/>
</dbReference>
<dbReference type="GO" id="GO:0007166">
    <property type="term" value="P:cell surface receptor signaling pathway"/>
    <property type="evidence" value="ECO:0000318"/>
    <property type="project" value="GO_Central"/>
</dbReference>
<dbReference type="Pfam" id="PF07714">
    <property type="entry name" value="PK_Tyr_Ser-Thr"/>
    <property type="match status" value="1"/>
</dbReference>
<dbReference type="SUPFAM" id="SSF56112">
    <property type="entry name" value="Protein kinase-like (PK-like)"/>
    <property type="match status" value="1"/>
</dbReference>